<evidence type="ECO:0000313" key="3">
    <source>
        <dbReference type="Proteomes" id="UP000051999"/>
    </source>
</evidence>
<reference evidence="2 3" key="1">
    <citation type="journal article" date="2015" name="Genome Announc.">
        <title>Expanding the biotechnology potential of lactobacilli through comparative genomics of 213 strains and associated genera.</title>
        <authorList>
            <person name="Sun Z."/>
            <person name="Harris H.M."/>
            <person name="McCann A."/>
            <person name="Guo C."/>
            <person name="Argimon S."/>
            <person name="Zhang W."/>
            <person name="Yang X."/>
            <person name="Jeffery I.B."/>
            <person name="Cooney J.C."/>
            <person name="Kagawa T.F."/>
            <person name="Liu W."/>
            <person name="Song Y."/>
            <person name="Salvetti E."/>
            <person name="Wrobel A."/>
            <person name="Rasinkangas P."/>
            <person name="Parkhill J."/>
            <person name="Rea M.C."/>
            <person name="O'Sullivan O."/>
            <person name="Ritari J."/>
            <person name="Douillard F.P."/>
            <person name="Paul Ross R."/>
            <person name="Yang R."/>
            <person name="Briner A.E."/>
            <person name="Felis G.E."/>
            <person name="de Vos W.M."/>
            <person name="Barrangou R."/>
            <person name="Klaenhammer T.R."/>
            <person name="Caufield P.W."/>
            <person name="Cui Y."/>
            <person name="Zhang H."/>
            <person name="O'Toole P.W."/>
        </authorList>
    </citation>
    <scope>NUCLEOTIDE SEQUENCE [LARGE SCALE GENOMIC DNA]</scope>
    <source>
        <strain evidence="2 3">DSM 15814</strain>
    </source>
</reference>
<gene>
    <name evidence="2" type="ORF">FD35_GL002607</name>
</gene>
<comment type="caution">
    <text evidence="2">The sequence shown here is derived from an EMBL/GenBank/DDBJ whole genome shotgun (WGS) entry which is preliminary data.</text>
</comment>
<dbReference type="CDD" id="cd00093">
    <property type="entry name" value="HTH_XRE"/>
    <property type="match status" value="1"/>
</dbReference>
<dbReference type="PATRIC" id="fig|1114972.6.peg.2673"/>
<dbReference type="RefSeq" id="WP_081495780.1">
    <property type="nucleotide sequence ID" value="NZ_AUAW01000012.1"/>
</dbReference>
<dbReference type="GO" id="GO:0003677">
    <property type="term" value="F:DNA binding"/>
    <property type="evidence" value="ECO:0007669"/>
    <property type="project" value="InterPro"/>
</dbReference>
<dbReference type="InterPro" id="IPR053163">
    <property type="entry name" value="HTH-type_regulator_Rgg"/>
</dbReference>
<dbReference type="Pfam" id="PF01381">
    <property type="entry name" value="HTH_3"/>
    <property type="match status" value="1"/>
</dbReference>
<name>A0A0R1RIB6_9LACO</name>
<protein>
    <recommendedName>
        <fullName evidence="1">HTH cro/C1-type domain-containing protein</fullName>
    </recommendedName>
</protein>
<dbReference type="AlphaFoldDB" id="A0A0R1RIB6"/>
<accession>A0A0R1RIB6</accession>
<dbReference type="InterPro" id="IPR001387">
    <property type="entry name" value="Cro/C1-type_HTH"/>
</dbReference>
<dbReference type="InterPro" id="IPR011990">
    <property type="entry name" value="TPR-like_helical_dom_sf"/>
</dbReference>
<dbReference type="Proteomes" id="UP000051999">
    <property type="component" value="Unassembled WGS sequence"/>
</dbReference>
<dbReference type="PANTHER" id="PTHR37038">
    <property type="entry name" value="TRANSCRIPTIONAL REGULATOR-RELATED"/>
    <property type="match status" value="1"/>
</dbReference>
<dbReference type="SMART" id="SM00530">
    <property type="entry name" value="HTH_XRE"/>
    <property type="match status" value="1"/>
</dbReference>
<dbReference type="PROSITE" id="PS50943">
    <property type="entry name" value="HTH_CROC1"/>
    <property type="match status" value="1"/>
</dbReference>
<dbReference type="eggNOG" id="COG1396">
    <property type="taxonomic scope" value="Bacteria"/>
</dbReference>
<feature type="domain" description="HTH cro/C1-type" evidence="1">
    <location>
        <begin position="11"/>
        <end position="63"/>
    </location>
</feature>
<dbReference type="OrthoDB" id="34624at2"/>
<dbReference type="InterPro" id="IPR010982">
    <property type="entry name" value="Lambda_DNA-bd_dom_sf"/>
</dbReference>
<evidence type="ECO:0000313" key="2">
    <source>
        <dbReference type="EMBL" id="KRL54538.1"/>
    </source>
</evidence>
<keyword evidence="3" id="KW-1185">Reference proteome</keyword>
<dbReference type="Gene3D" id="1.25.40.10">
    <property type="entry name" value="Tetratricopeptide repeat domain"/>
    <property type="match status" value="1"/>
</dbReference>
<dbReference type="EMBL" id="AZFF01000008">
    <property type="protein sequence ID" value="KRL54538.1"/>
    <property type="molecule type" value="Genomic_DNA"/>
</dbReference>
<proteinExistence type="predicted"/>
<sequence>MEQTMFGITCRQIRRNKGLTQKEIYLGVMSRSYYAAFEHGDYSISAEKLIAVVANLRMTMAEFMFIYRGYQASEPDQLHHHIQELYNHWQLDELMAIYEQYRHSDDQLQRFNAILAYALVYITSNHSLKMSTTPIDELWAYFMNLKSWTLTDAKTADILLSLFRVKSPQHEQYLFSKIVNTYHRFEELYDQENNLASGLANAYLDWLQTLLLEHRYSLAHEVVDQMWTESLFDQNMEATVLRRLARILVDLYDDYPQAKRDGDELINWLSNLHYGQTNTLTAIFEVHKLRGQTHYERYKMPKQSQ</sequence>
<dbReference type="SUPFAM" id="SSF47413">
    <property type="entry name" value="lambda repressor-like DNA-binding domains"/>
    <property type="match status" value="1"/>
</dbReference>
<dbReference type="STRING" id="1114972.FD35_GL002607"/>
<organism evidence="2 3">
    <name type="scientific">Furfurilactobacillus rossiae DSM 15814</name>
    <dbReference type="NCBI Taxonomy" id="1114972"/>
    <lineage>
        <taxon>Bacteria</taxon>
        <taxon>Bacillati</taxon>
        <taxon>Bacillota</taxon>
        <taxon>Bacilli</taxon>
        <taxon>Lactobacillales</taxon>
        <taxon>Lactobacillaceae</taxon>
        <taxon>Furfurilactobacillus</taxon>
    </lineage>
</organism>
<evidence type="ECO:0000259" key="1">
    <source>
        <dbReference type="PROSITE" id="PS50943"/>
    </source>
</evidence>